<dbReference type="PANTHER" id="PTHR33678:SF1">
    <property type="entry name" value="BLL1576 PROTEIN"/>
    <property type="match status" value="1"/>
</dbReference>
<dbReference type="AlphaFoldDB" id="A0A382SG26"/>
<feature type="domain" description="Transposase IS66 central" evidence="2">
    <location>
        <begin position="197"/>
        <end position="265"/>
    </location>
</feature>
<dbReference type="EMBL" id="UINC01128419">
    <property type="protein sequence ID" value="SVD08157.1"/>
    <property type="molecule type" value="Genomic_DNA"/>
</dbReference>
<feature type="region of interest" description="Disordered" evidence="1">
    <location>
        <begin position="77"/>
        <end position="104"/>
    </location>
</feature>
<evidence type="ECO:0000313" key="3">
    <source>
        <dbReference type="EMBL" id="SVD08157.1"/>
    </source>
</evidence>
<organism evidence="3">
    <name type="scientific">marine metagenome</name>
    <dbReference type="NCBI Taxonomy" id="408172"/>
    <lineage>
        <taxon>unclassified sequences</taxon>
        <taxon>metagenomes</taxon>
        <taxon>ecological metagenomes</taxon>
    </lineage>
</organism>
<feature type="compositionally biased region" description="Basic and acidic residues" evidence="1">
    <location>
        <begin position="87"/>
        <end position="99"/>
    </location>
</feature>
<name>A0A382SG26_9ZZZZ</name>
<dbReference type="Pfam" id="PF03050">
    <property type="entry name" value="DDE_Tnp_IS66"/>
    <property type="match status" value="1"/>
</dbReference>
<evidence type="ECO:0000256" key="1">
    <source>
        <dbReference type="SAM" id="MobiDB-lite"/>
    </source>
</evidence>
<evidence type="ECO:0000259" key="2">
    <source>
        <dbReference type="Pfam" id="PF03050"/>
    </source>
</evidence>
<reference evidence="3" key="1">
    <citation type="submission" date="2018-05" db="EMBL/GenBank/DDBJ databases">
        <authorList>
            <person name="Lanie J.A."/>
            <person name="Ng W.-L."/>
            <person name="Kazmierczak K.M."/>
            <person name="Andrzejewski T.M."/>
            <person name="Davidsen T.M."/>
            <person name="Wayne K.J."/>
            <person name="Tettelin H."/>
            <person name="Glass J.I."/>
            <person name="Rusch D."/>
            <person name="Podicherti R."/>
            <person name="Tsui H.-C.T."/>
            <person name="Winkler M.E."/>
        </authorList>
    </citation>
    <scope>NUCLEOTIDE SEQUENCE</scope>
</reference>
<dbReference type="InterPro" id="IPR004291">
    <property type="entry name" value="Transposase_IS66_central"/>
</dbReference>
<dbReference type="InterPro" id="IPR052344">
    <property type="entry name" value="Transposase-related"/>
</dbReference>
<protein>
    <recommendedName>
        <fullName evidence="2">Transposase IS66 central domain-containing protein</fullName>
    </recommendedName>
</protein>
<proteinExistence type="predicted"/>
<accession>A0A382SG26</accession>
<dbReference type="PANTHER" id="PTHR33678">
    <property type="entry name" value="BLL1576 PROTEIN"/>
    <property type="match status" value="1"/>
</dbReference>
<gene>
    <name evidence="3" type="ORF">METZ01_LOCUS361011</name>
</gene>
<feature type="non-terminal residue" evidence="3">
    <location>
        <position position="275"/>
    </location>
</feature>
<sequence length="275" mass="31480">MTKILFTEMTEEELNAFITRVEDAIEYNLTLEKKDLTLLFEAFKACLHLQERASHNDLTIKKLKKLLGMVSSSEKLKGMMANSDSSEDTKPEKKKEPKKLQKKSAPIKAEIVHHKIEKHSKGDSCSECLKGKLYKFEPGSFIRVSSESPFRTKNHISEKLRCNMCEKVFTASLPKEVLDDGETGQKYGYTSRSLMSIYKYFSGMPFFRQETLQSIFNCHISASSIFDQSEQVANMIKPVFDHLKVLASSADHFYLDDTTNKILDKKPILKKRRGS</sequence>